<dbReference type="InterPro" id="IPR051162">
    <property type="entry name" value="T4SS_component"/>
</dbReference>
<dbReference type="Gene3D" id="3.40.50.300">
    <property type="entry name" value="P-loop containing nucleotide triphosphate hydrolases"/>
    <property type="match status" value="2"/>
</dbReference>
<dbReference type="PANTHER" id="PTHR30121:SF6">
    <property type="entry name" value="SLR6007 PROTEIN"/>
    <property type="match status" value="1"/>
</dbReference>
<dbReference type="EMBL" id="AP018204">
    <property type="protein sequence ID" value="BAY59313.1"/>
    <property type="molecule type" value="Genomic_DNA"/>
</dbReference>
<accession>A0A1Z4JRM1</accession>
<reference evidence="1 2" key="1">
    <citation type="submission" date="2017-06" db="EMBL/GenBank/DDBJ databases">
        <title>Genome sequencing of cyanobaciteial culture collection at National Institute for Environmental Studies (NIES).</title>
        <authorList>
            <person name="Hirose Y."/>
            <person name="Shimura Y."/>
            <person name="Fujisawa T."/>
            <person name="Nakamura Y."/>
            <person name="Kawachi M."/>
        </authorList>
    </citation>
    <scope>NUCLEOTIDE SEQUENCE [LARGE SCALE GENOMIC DNA]</scope>
    <source>
        <strain evidence="1 2">NIES-2135</strain>
        <plasmid evidence="2">Plasmid Plasmid1 dna</plasmid>
    </source>
</reference>
<dbReference type="Proteomes" id="UP000217895">
    <property type="component" value="Plasmid Plasmid1 dna"/>
</dbReference>
<name>A0A1Z4JRM1_LEPBY</name>
<organism evidence="1 2">
    <name type="scientific">Leptolyngbya boryana NIES-2135</name>
    <dbReference type="NCBI Taxonomy" id="1973484"/>
    <lineage>
        <taxon>Bacteria</taxon>
        <taxon>Bacillati</taxon>
        <taxon>Cyanobacteriota</taxon>
        <taxon>Cyanophyceae</taxon>
        <taxon>Leptolyngbyales</taxon>
        <taxon>Leptolyngbyaceae</taxon>
        <taxon>Leptolyngbya group</taxon>
        <taxon>Leptolyngbya</taxon>
    </lineage>
</organism>
<proteinExistence type="predicted"/>
<dbReference type="InterPro" id="IPR027417">
    <property type="entry name" value="P-loop_NTPase"/>
</dbReference>
<dbReference type="PANTHER" id="PTHR30121">
    <property type="entry name" value="UNCHARACTERIZED PROTEIN YJGR-RELATED"/>
    <property type="match status" value="1"/>
</dbReference>
<evidence type="ECO:0008006" key="3">
    <source>
        <dbReference type="Google" id="ProtNLM"/>
    </source>
</evidence>
<gene>
    <name evidence="1" type="ORF">NIES2135_61900</name>
</gene>
<evidence type="ECO:0000313" key="2">
    <source>
        <dbReference type="Proteomes" id="UP000217895"/>
    </source>
</evidence>
<evidence type="ECO:0000313" key="1">
    <source>
        <dbReference type="EMBL" id="BAY59313.1"/>
    </source>
</evidence>
<dbReference type="AlphaFoldDB" id="A0A1Z4JRM1"/>
<keyword evidence="2" id="KW-1185">Reference proteome</keyword>
<geneLocation type="plasmid" evidence="1">
    <name>plasmid1</name>
</geneLocation>
<sequence length="970" mass="109684">MKLERKSQHTISSSDQGNAKCRAIENEFKAECLIRYQLKDGSTASCIMLQSGKKGAESLQFIFGWTCKGLHTSLTPRQEEDAFDAIEAGLKDLPEGERITFHMGSFASDAQRQLQLDQLIELAPTPQLKFLIMSEKQRVQDLTWKVDHNGVRHPKGLRKPKFLRVYATYTISSETVKGTDIWEKILLKLESLFHKFTGFDTQAVQQSYEIAFEKAFTDGYLNYQQLLDTKMRLETYPMDVVDLWVSQWQIFNKTETPPVPQILHVTETGIREEINSDVHFTTLLLHSGSPKDDRAWVHVNGNYVAPLVFLDKPGGWSTKFNQLSYLWQTLSREPVVDTEVFCQISKANQGIVKDNMRRVMKQSLLDQSTSIRKNTIDVAASLRQTKTVKAQEALYEGGVVLQTATVFLVHRPTVHKLDEACRYLKSCFLRPAWVDREREYAWKIWLQTLLITWDGLLIKPFDRRLGYLTSEAPGMMPVVTPREIDRSGFELITEEGGVPLHLNFYTQSQPRNFALFGTTRSGKSVLTSGILSQALAYKIPVIIMDFPPSEAASTFRDWCRYLGGSYFDISKEANNLFEIPDLSGFNDEEYAERMPQYIDFLQTAVMTLVFGGKEPTTSDDRNFRQSIRSILGPAIARFFDDSDIKARYAEAHRAGLNTEAWLNMPTLRDFFEFFKAHGTDGLSESTRQDDTTKKSVSQIERQLVLWIDSTTVGRAIARPSTFRTDNPLLVFALQGLSDSEDAAVLALSAYAAALRRTLSHRRSIFFIDEFSVLMEWEEIANLIARLCANGGKAGIETGLAAQDPNTLLNSPEAGPKIIQNISTRLIGRIQPVAISSFCKFFGYPLELISVNAGERFYPQASEMYSQWLLDEGGRPTFVRYYGSPILVGVVANNPDQTECRQAFLQAYPNPYQALAAWSKEFIAATKNQRPYRKPELAPTPVETDPLLNTLPSDSSVQSNGTKHLLTGRIL</sequence>
<protein>
    <recommendedName>
        <fullName evidence="3">Helicase HerA central domain-containing protein</fullName>
    </recommendedName>
</protein>
<dbReference type="SUPFAM" id="SSF52540">
    <property type="entry name" value="P-loop containing nucleoside triphosphate hydrolases"/>
    <property type="match status" value="1"/>
</dbReference>
<keyword evidence="1" id="KW-0614">Plasmid</keyword>